<dbReference type="Gene3D" id="3.40.50.11440">
    <property type="match status" value="1"/>
</dbReference>
<dbReference type="STRING" id="95161.SAMN05660874_02415"/>
<proteinExistence type="predicted"/>
<feature type="domain" description="LarA-like N-terminal" evidence="1">
    <location>
        <begin position="11"/>
        <end position="212"/>
    </location>
</feature>
<feature type="domain" description="Lactate racemase C-terminal" evidence="2">
    <location>
        <begin position="277"/>
        <end position="418"/>
    </location>
</feature>
<reference evidence="4" key="1">
    <citation type="submission" date="2016-10" db="EMBL/GenBank/DDBJ databases">
        <authorList>
            <person name="Varghese N."/>
            <person name="Submissions S."/>
        </authorList>
    </citation>
    <scope>NUCLEOTIDE SEQUENCE [LARGE SCALE GENOMIC DNA]</scope>
    <source>
        <strain evidence="4">DSM 44771</strain>
    </source>
</reference>
<sequence length="427" mass="45785">MSENVTVELAYGRSGLTVELPGERTTVVAPANPPAAPDTDVALRGALSDPVAGPPLRQRVRPGQRIAVSLCDATRPQPREAMVRALLAELEGIATREDFTLLVATGTHRGNTDAELRAMLGDELVDTMRIVNHDCRDPEMLRHVGTFGDGVEVSLNRHWVDADVRITTGFVEPHFFAGFSGGPKLVAPGLAGLDTVLTLHDAARIASPRATWAVCEGNPVHDDVRAIADGTGVDFAFDVVLNREQRVVEAFGGDLLPMHAAAREVVRELSMQPVPQRYDVVVTTNSGFPLDQNVYQAVKGMTAAATVVKPGGLIICAAECSDGFPDHGSFREVLASEPTPEALLRTISGRTETVPDQWQVQILARVLATARVGVHTTHLTDADLRTAHLYRVDDIAEAVHAELAARGPDARVCVLPEGPQTIPYVTT</sequence>
<dbReference type="AlphaFoldDB" id="A0A1I6RNF0"/>
<dbReference type="NCBIfam" id="NF033504">
    <property type="entry name" value="Ni_dep_LarA"/>
    <property type="match status" value="1"/>
</dbReference>
<dbReference type="PANTHER" id="PTHR33171">
    <property type="entry name" value="LAR_N DOMAIN-CONTAINING PROTEIN"/>
    <property type="match status" value="1"/>
</dbReference>
<gene>
    <name evidence="3" type="ORF">SAMN05660874_02415</name>
</gene>
<dbReference type="OrthoDB" id="9770545at2"/>
<dbReference type="Gene3D" id="3.90.226.30">
    <property type="match status" value="1"/>
</dbReference>
<dbReference type="Pfam" id="PF09861">
    <property type="entry name" value="Lar_N"/>
    <property type="match status" value="1"/>
</dbReference>
<dbReference type="RefSeq" id="WP_093416254.1">
    <property type="nucleotide sequence ID" value="NZ_FOZX01000003.1"/>
</dbReference>
<name>A0A1I6RNF0_9PSEU</name>
<dbReference type="GO" id="GO:0050043">
    <property type="term" value="F:lactate racemase activity"/>
    <property type="evidence" value="ECO:0007669"/>
    <property type="project" value="InterPro"/>
</dbReference>
<dbReference type="InterPro" id="IPR043166">
    <property type="entry name" value="LarA-like_C"/>
</dbReference>
<dbReference type="InterPro" id="IPR048068">
    <property type="entry name" value="LarA-like"/>
</dbReference>
<evidence type="ECO:0000313" key="3">
    <source>
        <dbReference type="EMBL" id="SFS66130.1"/>
    </source>
</evidence>
<keyword evidence="4" id="KW-1185">Reference proteome</keyword>
<dbReference type="Pfam" id="PF21113">
    <property type="entry name" value="LarA_C"/>
    <property type="match status" value="1"/>
</dbReference>
<protein>
    <submittedName>
        <fullName evidence="3">Nickel-dependent lactate racemase</fullName>
    </submittedName>
</protein>
<dbReference type="InterPro" id="IPR018657">
    <property type="entry name" value="LarA-like_N"/>
</dbReference>
<accession>A0A1I6RNF0</accession>
<dbReference type="InterPro" id="IPR047926">
    <property type="entry name" value="Ni_dep_LarA"/>
</dbReference>
<evidence type="ECO:0000259" key="2">
    <source>
        <dbReference type="Pfam" id="PF21113"/>
    </source>
</evidence>
<evidence type="ECO:0000259" key="1">
    <source>
        <dbReference type="Pfam" id="PF09861"/>
    </source>
</evidence>
<dbReference type="Proteomes" id="UP000198852">
    <property type="component" value="Unassembled WGS sequence"/>
</dbReference>
<dbReference type="PANTHER" id="PTHR33171:SF17">
    <property type="entry name" value="LARA-LIKE N-TERMINAL DOMAIN-CONTAINING PROTEIN"/>
    <property type="match status" value="1"/>
</dbReference>
<organism evidence="3 4">
    <name type="scientific">Saccharopolyspora flava</name>
    <dbReference type="NCBI Taxonomy" id="95161"/>
    <lineage>
        <taxon>Bacteria</taxon>
        <taxon>Bacillati</taxon>
        <taxon>Actinomycetota</taxon>
        <taxon>Actinomycetes</taxon>
        <taxon>Pseudonocardiales</taxon>
        <taxon>Pseudonocardiaceae</taxon>
        <taxon>Saccharopolyspora</taxon>
    </lineage>
</organism>
<dbReference type="EMBL" id="FOZX01000003">
    <property type="protein sequence ID" value="SFS66130.1"/>
    <property type="molecule type" value="Genomic_DNA"/>
</dbReference>
<evidence type="ECO:0000313" key="4">
    <source>
        <dbReference type="Proteomes" id="UP000198852"/>
    </source>
</evidence>
<dbReference type="InterPro" id="IPR048520">
    <property type="entry name" value="LarA_C"/>
</dbReference>